<keyword evidence="12" id="KW-1185">Reference proteome</keyword>
<evidence type="ECO:0000313" key="12">
    <source>
        <dbReference type="Proteomes" id="UP000654075"/>
    </source>
</evidence>
<dbReference type="Pfam" id="PF25539">
    <property type="entry name" value="Bestrophin_2"/>
    <property type="match status" value="1"/>
</dbReference>
<keyword evidence="7" id="KW-0406">Ion transport</keyword>
<evidence type="ECO:0000256" key="2">
    <source>
        <dbReference type="ARBA" id="ARBA00022448"/>
    </source>
</evidence>
<keyword evidence="4" id="KW-0812">Transmembrane</keyword>
<feature type="compositionally biased region" description="Low complexity" evidence="9">
    <location>
        <begin position="487"/>
        <end position="506"/>
    </location>
</feature>
<feature type="compositionally biased region" description="Pro residues" evidence="9">
    <location>
        <begin position="471"/>
        <end position="486"/>
    </location>
</feature>
<dbReference type="GO" id="GO:0005886">
    <property type="term" value="C:plasma membrane"/>
    <property type="evidence" value="ECO:0007669"/>
    <property type="project" value="UniProtKB-SubCell"/>
</dbReference>
<feature type="region of interest" description="Disordered" evidence="9">
    <location>
        <begin position="64"/>
        <end position="89"/>
    </location>
</feature>
<accession>A0A813EN27</accession>
<keyword evidence="5" id="KW-0106">Calcium</keyword>
<evidence type="ECO:0000256" key="5">
    <source>
        <dbReference type="ARBA" id="ARBA00022837"/>
    </source>
</evidence>
<dbReference type="InterPro" id="IPR011992">
    <property type="entry name" value="EF-hand-dom_pair"/>
</dbReference>
<feature type="compositionally biased region" description="Low complexity" evidence="9">
    <location>
        <begin position="638"/>
        <end position="650"/>
    </location>
</feature>
<evidence type="ECO:0000256" key="6">
    <source>
        <dbReference type="ARBA" id="ARBA00022989"/>
    </source>
</evidence>
<evidence type="ECO:0000256" key="8">
    <source>
        <dbReference type="ARBA" id="ARBA00023136"/>
    </source>
</evidence>
<dbReference type="PROSITE" id="PS00018">
    <property type="entry name" value="EF_HAND_1"/>
    <property type="match status" value="1"/>
</dbReference>
<proteinExistence type="predicted"/>
<comment type="caution">
    <text evidence="11">The sequence shown here is derived from an EMBL/GenBank/DDBJ whole genome shotgun (WGS) entry which is preliminary data.</text>
</comment>
<feature type="compositionally biased region" description="Basic and acidic residues" evidence="9">
    <location>
        <begin position="613"/>
        <end position="623"/>
    </location>
</feature>
<organism evidence="11 12">
    <name type="scientific">Polarella glacialis</name>
    <name type="common">Dinoflagellate</name>
    <dbReference type="NCBI Taxonomy" id="89957"/>
    <lineage>
        <taxon>Eukaryota</taxon>
        <taxon>Sar</taxon>
        <taxon>Alveolata</taxon>
        <taxon>Dinophyceae</taxon>
        <taxon>Suessiales</taxon>
        <taxon>Suessiaceae</taxon>
        <taxon>Polarella</taxon>
    </lineage>
</organism>
<dbReference type="InterPro" id="IPR002048">
    <property type="entry name" value="EF_hand_dom"/>
</dbReference>
<evidence type="ECO:0000313" key="11">
    <source>
        <dbReference type="EMBL" id="CAE8602462.1"/>
    </source>
</evidence>
<dbReference type="OrthoDB" id="1368at2759"/>
<dbReference type="Gene3D" id="1.10.238.10">
    <property type="entry name" value="EF-hand"/>
    <property type="match status" value="1"/>
</dbReference>
<evidence type="ECO:0000256" key="7">
    <source>
        <dbReference type="ARBA" id="ARBA00023065"/>
    </source>
</evidence>
<dbReference type="PANTHER" id="PTHR33281:SF19">
    <property type="entry name" value="VOLTAGE-DEPENDENT ANION CHANNEL-FORMING PROTEIN YNEE"/>
    <property type="match status" value="1"/>
</dbReference>
<protein>
    <recommendedName>
        <fullName evidence="10">EF-hand domain-containing protein</fullName>
    </recommendedName>
</protein>
<dbReference type="Proteomes" id="UP000654075">
    <property type="component" value="Unassembled WGS sequence"/>
</dbReference>
<dbReference type="EMBL" id="CAJNNV010014326">
    <property type="protein sequence ID" value="CAE8602462.1"/>
    <property type="molecule type" value="Genomic_DNA"/>
</dbReference>
<feature type="region of interest" description="Disordered" evidence="9">
    <location>
        <begin position="601"/>
        <end position="679"/>
    </location>
</feature>
<keyword evidence="8" id="KW-0472">Membrane</keyword>
<keyword evidence="6" id="KW-1133">Transmembrane helix</keyword>
<dbReference type="PANTHER" id="PTHR33281">
    <property type="entry name" value="UPF0187 PROTEIN YNEE"/>
    <property type="match status" value="1"/>
</dbReference>
<keyword evidence="2" id="KW-0813">Transport</keyword>
<comment type="subcellular location">
    <subcellularLocation>
        <location evidence="1">Cell membrane</location>
        <topology evidence="1">Multi-pass membrane protein</topology>
    </subcellularLocation>
</comment>
<name>A0A813EN27_POLGL</name>
<dbReference type="InterPro" id="IPR044669">
    <property type="entry name" value="YneE/VCCN1/2-like"/>
</dbReference>
<gene>
    <name evidence="11" type="ORF">PGLA1383_LOCUS20703</name>
</gene>
<dbReference type="AlphaFoldDB" id="A0A813EN27"/>
<dbReference type="CDD" id="cd00051">
    <property type="entry name" value="EFh"/>
    <property type="match status" value="1"/>
</dbReference>
<reference evidence="11" key="1">
    <citation type="submission" date="2021-02" db="EMBL/GenBank/DDBJ databases">
        <authorList>
            <person name="Dougan E. K."/>
            <person name="Rhodes N."/>
            <person name="Thang M."/>
            <person name="Chan C."/>
        </authorList>
    </citation>
    <scope>NUCLEOTIDE SEQUENCE</scope>
</reference>
<dbReference type="GO" id="GO:0005509">
    <property type="term" value="F:calcium ion binding"/>
    <property type="evidence" value="ECO:0007669"/>
    <property type="project" value="InterPro"/>
</dbReference>
<feature type="region of interest" description="Disordered" evidence="9">
    <location>
        <begin position="457"/>
        <end position="522"/>
    </location>
</feature>
<keyword evidence="3" id="KW-1003">Cell membrane</keyword>
<dbReference type="GO" id="GO:0005254">
    <property type="term" value="F:chloride channel activity"/>
    <property type="evidence" value="ECO:0007669"/>
    <property type="project" value="InterPro"/>
</dbReference>
<evidence type="ECO:0000256" key="3">
    <source>
        <dbReference type="ARBA" id="ARBA00022475"/>
    </source>
</evidence>
<evidence type="ECO:0000256" key="9">
    <source>
        <dbReference type="SAM" id="MobiDB-lite"/>
    </source>
</evidence>
<dbReference type="SMART" id="SM00054">
    <property type="entry name" value="EFh"/>
    <property type="match status" value="1"/>
</dbReference>
<evidence type="ECO:0000256" key="1">
    <source>
        <dbReference type="ARBA" id="ARBA00004651"/>
    </source>
</evidence>
<sequence>MLCPAVGVSTPGLWLTPLTSRRRKVVEDARWSAGRRQATRRRRWSRASRQLQLFVGAAAALSSKTSGGRCPGRPGRRCALGESQASAAPPPARRLLDVSAVTETGVIDRKPFVPVEATRYRSVDWIENLKGLTKSNLLRRIRSPILCTTGCALLAYASSVCGQSLNLPTFGRPSAMGHTLLVGALGLLLVFRTNTAYSRFWEGRQIWQRILDYGRDLSRAAALFSPSMGTEPAARVCRLVQAFPFCMIEHLRGKKDKALRAKLERLVDVSGQGFNLPASTNRPLWIVNQLAATINSVENETGPRAKWTNRERMWLLGTVEKLNATIGACERLVQTPVPLSYVRHTSRFLSLFMLTLPWALVEQLGFLIVPVTCFASWALFGIFEIGLVIEDPFKGVLKVEVIAKTLEQDIEETLRCLGALDLIAAGALGVDPPGLSESTASEPAQAASSGVEALSPAEYVHSSPREDAPTVSPPPLLTPLLTPPEGLPTLLPADSSSASDSAAAPPGSEPRPAAASPPKITKGTAEEVMDAFRRCDKNGDGFIDRAELVGALQQLDSKYTTDEQIDALMEKDGRLSKSEWVTWASAFVDRRSLQVLRMPSSPLLPADSLDDEEHWKEEKKEAEEVASDAAIRGEGPLQQQQQQQQPQQQQENNNNSDPSPVKGGGKEDHDELLNEGMQM</sequence>
<dbReference type="Pfam" id="PF13499">
    <property type="entry name" value="EF-hand_7"/>
    <property type="match status" value="1"/>
</dbReference>
<evidence type="ECO:0000259" key="10">
    <source>
        <dbReference type="PROSITE" id="PS50222"/>
    </source>
</evidence>
<dbReference type="InterPro" id="IPR018247">
    <property type="entry name" value="EF_Hand_1_Ca_BS"/>
</dbReference>
<evidence type="ECO:0000256" key="4">
    <source>
        <dbReference type="ARBA" id="ARBA00022692"/>
    </source>
</evidence>
<dbReference type="PROSITE" id="PS50222">
    <property type="entry name" value="EF_HAND_2"/>
    <property type="match status" value="1"/>
</dbReference>
<dbReference type="SUPFAM" id="SSF47473">
    <property type="entry name" value="EF-hand"/>
    <property type="match status" value="1"/>
</dbReference>
<feature type="domain" description="EF-hand" evidence="10">
    <location>
        <begin position="523"/>
        <end position="558"/>
    </location>
</feature>